<dbReference type="PANTHER" id="PTHR13723">
    <property type="entry name" value="ADAMTS A DISINTEGRIN AND METALLOPROTEASE WITH THROMBOSPONDIN MOTIFS PROTEASE"/>
    <property type="match status" value="1"/>
</dbReference>
<dbReference type="GO" id="GO:0031012">
    <property type="term" value="C:extracellular matrix"/>
    <property type="evidence" value="ECO:0007669"/>
    <property type="project" value="TreeGrafter"/>
</dbReference>
<feature type="compositionally biased region" description="Polar residues" evidence="7">
    <location>
        <begin position="1051"/>
        <end position="1063"/>
    </location>
</feature>
<dbReference type="GO" id="GO:0009653">
    <property type="term" value="P:anatomical structure morphogenesis"/>
    <property type="evidence" value="ECO:0007669"/>
    <property type="project" value="UniProtKB-ARBA"/>
</dbReference>
<evidence type="ECO:0000256" key="4">
    <source>
        <dbReference type="ARBA" id="ARBA00022737"/>
    </source>
</evidence>
<feature type="domain" description="Ig-like" evidence="9">
    <location>
        <begin position="711"/>
        <end position="794"/>
    </location>
</feature>
<dbReference type="InterPro" id="IPR013098">
    <property type="entry name" value="Ig_I-set"/>
</dbReference>
<evidence type="ECO:0000256" key="7">
    <source>
        <dbReference type="SAM" id="MobiDB-lite"/>
    </source>
</evidence>
<organism evidence="10">
    <name type="scientific">Bursaphelenchus xylophilus</name>
    <name type="common">Pinewood nematode worm</name>
    <name type="synonym">Aphelenchoides xylophilus</name>
    <dbReference type="NCBI Taxonomy" id="6326"/>
    <lineage>
        <taxon>Eukaryota</taxon>
        <taxon>Metazoa</taxon>
        <taxon>Ecdysozoa</taxon>
        <taxon>Nematoda</taxon>
        <taxon>Chromadorea</taxon>
        <taxon>Rhabditida</taxon>
        <taxon>Tylenchina</taxon>
        <taxon>Tylenchomorpha</taxon>
        <taxon>Aphelenchoidea</taxon>
        <taxon>Aphelenchoididae</taxon>
        <taxon>Bursaphelenchus</taxon>
    </lineage>
</organism>
<dbReference type="GO" id="GO:0030198">
    <property type="term" value="P:extracellular matrix organization"/>
    <property type="evidence" value="ECO:0007669"/>
    <property type="project" value="InterPro"/>
</dbReference>
<dbReference type="AlphaFoldDB" id="A0A7T0Q877"/>
<dbReference type="CDD" id="cd00096">
    <property type="entry name" value="Ig"/>
    <property type="match status" value="1"/>
</dbReference>
<dbReference type="InterPro" id="IPR003599">
    <property type="entry name" value="Ig_sub"/>
</dbReference>
<evidence type="ECO:0000313" key="10">
    <source>
        <dbReference type="EMBL" id="QPL17780.1"/>
    </source>
</evidence>
<dbReference type="InterPro" id="IPR003598">
    <property type="entry name" value="Ig_sub2"/>
</dbReference>
<dbReference type="SUPFAM" id="SSF82895">
    <property type="entry name" value="TSP-1 type 1 repeat"/>
    <property type="match status" value="6"/>
</dbReference>
<dbReference type="InterPro" id="IPR050439">
    <property type="entry name" value="ADAMTS_ADAMTS-like"/>
</dbReference>
<dbReference type="GO" id="GO:0006508">
    <property type="term" value="P:proteolysis"/>
    <property type="evidence" value="ECO:0007669"/>
    <property type="project" value="TreeGrafter"/>
</dbReference>
<dbReference type="SMART" id="SM00209">
    <property type="entry name" value="TSP1"/>
    <property type="match status" value="9"/>
</dbReference>
<dbReference type="PRINTS" id="PR01857">
    <property type="entry name" value="ADAMTSFAMILY"/>
</dbReference>
<feature type="signal peptide" evidence="8">
    <location>
        <begin position="1"/>
        <end position="18"/>
    </location>
</feature>
<dbReference type="FunFam" id="2.20.100.10:FF:000005">
    <property type="entry name" value="ADAM metallopeptidase with thrombospondin type 1 motif 9"/>
    <property type="match status" value="3"/>
</dbReference>
<evidence type="ECO:0000256" key="8">
    <source>
        <dbReference type="SAM" id="SignalP"/>
    </source>
</evidence>
<keyword evidence="3 8" id="KW-0732">Signal</keyword>
<keyword evidence="4" id="KW-0677">Repeat</keyword>
<dbReference type="PROSITE" id="PS50092">
    <property type="entry name" value="TSP1"/>
    <property type="match status" value="7"/>
</dbReference>
<dbReference type="GO" id="GO:0005576">
    <property type="term" value="C:extracellular region"/>
    <property type="evidence" value="ECO:0007669"/>
    <property type="project" value="UniProtKB-SubCell"/>
</dbReference>
<dbReference type="Gene3D" id="2.20.100.10">
    <property type="entry name" value="Thrombospondin type-1 (TSP1) repeat"/>
    <property type="match status" value="7"/>
</dbReference>
<dbReference type="InterPro" id="IPR013783">
    <property type="entry name" value="Ig-like_fold"/>
</dbReference>
<dbReference type="InterPro" id="IPR036179">
    <property type="entry name" value="Ig-like_dom_sf"/>
</dbReference>
<dbReference type="GO" id="GO:0004222">
    <property type="term" value="F:metalloendopeptidase activity"/>
    <property type="evidence" value="ECO:0007669"/>
    <property type="project" value="TreeGrafter"/>
</dbReference>
<evidence type="ECO:0000256" key="5">
    <source>
        <dbReference type="ARBA" id="ARBA00023157"/>
    </source>
</evidence>
<dbReference type="InterPro" id="IPR036383">
    <property type="entry name" value="TSP1_rpt_sf"/>
</dbReference>
<dbReference type="Gene3D" id="2.60.40.10">
    <property type="entry name" value="Immunoglobulins"/>
    <property type="match status" value="1"/>
</dbReference>
<dbReference type="SMART" id="SM00409">
    <property type="entry name" value="IG"/>
    <property type="match status" value="1"/>
</dbReference>
<evidence type="ECO:0000256" key="2">
    <source>
        <dbReference type="ARBA" id="ARBA00022525"/>
    </source>
</evidence>
<dbReference type="Pfam" id="PF07679">
    <property type="entry name" value="I-set"/>
    <property type="match status" value="1"/>
</dbReference>
<comment type="subcellular location">
    <subcellularLocation>
        <location evidence="1">Secreted</location>
    </subcellularLocation>
</comment>
<feature type="disulfide bond" evidence="6">
    <location>
        <begin position="31"/>
        <end position="61"/>
    </location>
</feature>
<proteinExistence type="evidence at transcript level"/>
<feature type="chain" id="PRO_5031369770" evidence="8">
    <location>
        <begin position="19"/>
        <end position="1125"/>
    </location>
</feature>
<dbReference type="PROSITE" id="PS50835">
    <property type="entry name" value="IG_LIKE"/>
    <property type="match status" value="1"/>
</dbReference>
<dbReference type="InterPro" id="IPR000884">
    <property type="entry name" value="TSP1_rpt"/>
</dbReference>
<dbReference type="PANTHER" id="PTHR13723:SF281">
    <property type="entry name" value="PAPILIN"/>
    <property type="match status" value="1"/>
</dbReference>
<keyword evidence="2" id="KW-0964">Secreted</keyword>
<dbReference type="EMBL" id="MT769319">
    <property type="protein sequence ID" value="QPL17780.1"/>
    <property type="molecule type" value="mRNA"/>
</dbReference>
<evidence type="ECO:0000259" key="9">
    <source>
        <dbReference type="PROSITE" id="PS50835"/>
    </source>
</evidence>
<dbReference type="InterPro" id="IPR007110">
    <property type="entry name" value="Ig-like_dom"/>
</dbReference>
<dbReference type="SUPFAM" id="SSF48726">
    <property type="entry name" value="Immunoglobulin"/>
    <property type="match status" value="1"/>
</dbReference>
<name>A0A7T0Q877_BURXY</name>
<dbReference type="SMART" id="SM00408">
    <property type="entry name" value="IGc2"/>
    <property type="match status" value="1"/>
</dbReference>
<protein>
    <submittedName>
        <fullName evidence="10">MADD-4 isoform a</fullName>
    </submittedName>
</protein>
<feature type="disulfide bond" evidence="6">
    <location>
        <begin position="35"/>
        <end position="66"/>
    </location>
</feature>
<dbReference type="InterPro" id="IPR013273">
    <property type="entry name" value="ADAMTS/ADAMTS-like"/>
</dbReference>
<accession>A0A7T0Q877</accession>
<feature type="disulfide bond" evidence="6">
    <location>
        <begin position="46"/>
        <end position="51"/>
    </location>
</feature>
<dbReference type="Pfam" id="PF00090">
    <property type="entry name" value="TSP_1"/>
    <property type="match status" value="1"/>
</dbReference>
<reference evidence="10" key="1">
    <citation type="submission" date="2020-07" db="EMBL/GenBank/DDBJ databases">
        <title>Molecular characterization and functional analysis of akt-1 in pinewood nematode, Bursaphelenchus xylophilus.</title>
        <authorList>
            <person name="Hu J."/>
        </authorList>
    </citation>
    <scope>NUCLEOTIDE SEQUENCE</scope>
    <source>
        <strain evidence="10">NXY61</strain>
    </source>
</reference>
<evidence type="ECO:0000256" key="6">
    <source>
        <dbReference type="PIRSR" id="PIRSR613273-3"/>
    </source>
</evidence>
<evidence type="ECO:0000256" key="1">
    <source>
        <dbReference type="ARBA" id="ARBA00004613"/>
    </source>
</evidence>
<dbReference type="Pfam" id="PF19030">
    <property type="entry name" value="TSP1_ADAMTS"/>
    <property type="match status" value="7"/>
</dbReference>
<keyword evidence="5 6" id="KW-1015">Disulfide bond</keyword>
<evidence type="ECO:0000256" key="3">
    <source>
        <dbReference type="ARBA" id="ARBA00022729"/>
    </source>
</evidence>
<feature type="region of interest" description="Disordered" evidence="7">
    <location>
        <begin position="1051"/>
        <end position="1095"/>
    </location>
</feature>
<sequence>MIFFWTILFFTLFVDGSAIQIWAKWSEWSSCSVECGGGVQFQARRCLSARCQGPAKRYKVCKSEECLDDDDIEKECRKRGALHFIADSGHASKWTSSLALDSCQAICKSLSKNEVFFLDRTLRNGAKCLRSDGQQGACLRGKCQSIGCDKIIGSSAKPDYCGNCGGDGKKCNKTLFVWKETGQFSPCDNQCGPLRHQVSVSICSNSVNGRIVPERMCADLERPRPRVRKCPINSCQGKTDLNLDYTWTTGPWGSCSASCGRGHQVRAVQCVDQANPEGPPIDEHYCIHRKRPIRQRLCVQNECPKWMGGRWSSCICHLGIQERDVDCTQNGIRVTESACVIKDRPKNVKECECNQEGEEDSGAGSGGRESTRFAEASPFLQWSANDGFSGSMASGFASNELSAKARTRPQYKPAEWSECSTTCGPGFQTRKVECVAEQGITENLVRLPDFECNGLDKPTMYQPCENKPCSKEEDKAANEVGKGPFRWDYGEWGPCSASCLGGKQKSTLKCLDMSRNLAVPWSNCRAKQRPVDLTRTCNSEPCPPTWESVEFSGCSHTCGGGIRSRKVRCIRKAGSGRTPESVLILPDAQCPLPKPPDQEACGVVDCPFNWRVEQWSPCSRTCGQGEQHRVVICERRDASGNVHSFNPPLPCSGLQRPPTLQLCNLQRCDKDYNHYDIGGLQKDGPDDNNRVKSRFGATLTTKPSNFDQLHPGHRRLTLNVGGYANLYEGTSIKVKCPVKNFEKQRIFWTKNGIKVKNSAHMKVSGNGALRIFHAQLEDAGIYACVADGVQGNVTLKFKSRPPRAKGKTSDDPSEIKSANDVDDQLLQGVRDSLYKLGELKAYDKVKKIQEPGLLKVDYEIGEWSTCTQSKCNDIEGSQVRLLRCRLTVEDVIAYVNEEICDSFAVERPQASKSCRSENCPKWEASDWSECGISRCSRDGISISRRDVKCVFPNSTVADGTLCDRKTRPKIKKECQNLNCTAEWKTSVWGKCSKKCDDGGVQMRILRCVWRGTKKPAGHNCDPSQRPAAIRACAVPDLPPCYQQQMDAPSNSIFSYHSPSTDQMSEPSENESDSDSDKGGESINSFESPAKGLPIPAFKGWERWRGWRTYNGQLPPQLRRLVMKKV</sequence>